<feature type="region of interest" description="Disordered" evidence="1">
    <location>
        <begin position="518"/>
        <end position="564"/>
    </location>
</feature>
<dbReference type="Proteomes" id="UP000714275">
    <property type="component" value="Unassembled WGS sequence"/>
</dbReference>
<dbReference type="EMBL" id="JABBWD010000013">
    <property type="protein sequence ID" value="KAG1779085.1"/>
    <property type="molecule type" value="Genomic_DNA"/>
</dbReference>
<evidence type="ECO:0000256" key="1">
    <source>
        <dbReference type="SAM" id="MobiDB-lite"/>
    </source>
</evidence>
<protein>
    <submittedName>
        <fullName evidence="2">Uncharacterized protein</fullName>
    </submittedName>
</protein>
<feature type="region of interest" description="Disordered" evidence="1">
    <location>
        <begin position="60"/>
        <end position="79"/>
    </location>
</feature>
<feature type="compositionally biased region" description="Basic and acidic residues" evidence="1">
    <location>
        <begin position="203"/>
        <end position="214"/>
    </location>
</feature>
<feature type="compositionally biased region" description="Polar residues" evidence="1">
    <location>
        <begin position="332"/>
        <end position="343"/>
    </location>
</feature>
<dbReference type="AlphaFoldDB" id="A0A9P7D3Q0"/>
<proteinExistence type="predicted"/>
<dbReference type="OrthoDB" id="2666887at2759"/>
<keyword evidence="3" id="KW-1185">Reference proteome</keyword>
<accession>A0A9P7D3Q0</accession>
<sequence>MTSPPHSPSPQKIACNEPENDNPSSPPPSPKRSYDFTDDADHTPSSLGYFKRRHVYNGGEATKRAPLGKSSASHSLSPDAIALEHTVNADLLSSSEIDNRPHKDPRWSETSLHSLATVPEPRSCDANHSIHKNGTEGEAICSWPPDVQSGDADSTAGNSRTERPPLTRGARYSSDVRELVRASAARPASGFPSPPRSQSDPTSSERRVSSREWNVDNVTQPIRSRAPSMPNVRRPPRDLRKAESSSDEPVRTVYGLVDNCDSIFDTSAPPGLTRRRGSVPEITGGRSWSPTSGSLALHADERSKYVRPMGAEQSRVVPMTRRRSKSLPPAKLQQSSSSDAGNSTRRHHFCLDSIGTWHGTYLPGDPLTCGLLKETHRDEFNRLLRQAHYNKHASNIFSPLSPLRNPRPSPFLTTNATYRYFFPSIQDIPDKLSKFKRGPHQRLRTNCERHQPLAIASECAHCLECQRDTLCKRLLVSDYRRMHHVASMARTAPIVHEPPSSPRYKIDEAEQSLWKEVTTATSAEPFPGSPRWRDLDDFDDYPEIPDEDLLLDEEDELGMGGLVR</sequence>
<evidence type="ECO:0000313" key="3">
    <source>
        <dbReference type="Proteomes" id="UP000714275"/>
    </source>
</evidence>
<gene>
    <name evidence="2" type="ORF">EV702DRAFT_120025</name>
</gene>
<feature type="compositionally biased region" description="Basic and acidic residues" evidence="1">
    <location>
        <begin position="235"/>
        <end position="250"/>
    </location>
</feature>
<feature type="region of interest" description="Disordered" evidence="1">
    <location>
        <begin position="264"/>
        <end position="344"/>
    </location>
</feature>
<organism evidence="2 3">
    <name type="scientific">Suillus placidus</name>
    <dbReference type="NCBI Taxonomy" id="48579"/>
    <lineage>
        <taxon>Eukaryota</taxon>
        <taxon>Fungi</taxon>
        <taxon>Dikarya</taxon>
        <taxon>Basidiomycota</taxon>
        <taxon>Agaricomycotina</taxon>
        <taxon>Agaricomycetes</taxon>
        <taxon>Agaricomycetidae</taxon>
        <taxon>Boletales</taxon>
        <taxon>Suillineae</taxon>
        <taxon>Suillaceae</taxon>
        <taxon>Suillus</taxon>
    </lineage>
</organism>
<name>A0A9P7D3Q0_9AGAM</name>
<feature type="region of interest" description="Disordered" evidence="1">
    <location>
        <begin position="118"/>
        <end position="252"/>
    </location>
</feature>
<feature type="region of interest" description="Disordered" evidence="1">
    <location>
        <begin position="1"/>
        <end position="54"/>
    </location>
</feature>
<evidence type="ECO:0000313" key="2">
    <source>
        <dbReference type="EMBL" id="KAG1779085.1"/>
    </source>
</evidence>
<feature type="compositionally biased region" description="Acidic residues" evidence="1">
    <location>
        <begin position="536"/>
        <end position="557"/>
    </location>
</feature>
<reference evidence="2" key="1">
    <citation type="journal article" date="2020" name="New Phytol.">
        <title>Comparative genomics reveals dynamic genome evolution in host specialist ectomycorrhizal fungi.</title>
        <authorList>
            <person name="Lofgren L.A."/>
            <person name="Nguyen N.H."/>
            <person name="Vilgalys R."/>
            <person name="Ruytinx J."/>
            <person name="Liao H.L."/>
            <person name="Branco S."/>
            <person name="Kuo A."/>
            <person name="LaButti K."/>
            <person name="Lipzen A."/>
            <person name="Andreopoulos W."/>
            <person name="Pangilinan J."/>
            <person name="Riley R."/>
            <person name="Hundley H."/>
            <person name="Na H."/>
            <person name="Barry K."/>
            <person name="Grigoriev I.V."/>
            <person name="Stajich J.E."/>
            <person name="Kennedy P.G."/>
        </authorList>
    </citation>
    <scope>NUCLEOTIDE SEQUENCE</scope>
    <source>
        <strain evidence="2">DOB743</strain>
    </source>
</reference>
<comment type="caution">
    <text evidence="2">The sequence shown here is derived from an EMBL/GenBank/DDBJ whole genome shotgun (WGS) entry which is preliminary data.</text>
</comment>
<feature type="compositionally biased region" description="Basic and acidic residues" evidence="1">
    <location>
        <begin position="32"/>
        <end position="42"/>
    </location>
</feature>